<evidence type="ECO:0000313" key="12">
    <source>
        <dbReference type="Proteomes" id="UP000000268"/>
    </source>
</evidence>
<evidence type="ECO:0000256" key="7">
    <source>
        <dbReference type="ARBA" id="ARBA00023004"/>
    </source>
</evidence>
<evidence type="ECO:0000256" key="1">
    <source>
        <dbReference type="ARBA" id="ARBA00004418"/>
    </source>
</evidence>
<feature type="binding site" description="covalent" evidence="8">
    <location>
        <position position="227"/>
    </location>
    <ligand>
        <name>heme c</name>
        <dbReference type="ChEBI" id="CHEBI:61717"/>
        <label>2</label>
    </ligand>
</feature>
<keyword evidence="5" id="KW-0574">Periplasm</keyword>
<keyword evidence="6" id="KW-0560">Oxidoreductase</keyword>
<dbReference type="AlphaFoldDB" id="B0CEL3"/>
<evidence type="ECO:0000256" key="5">
    <source>
        <dbReference type="ARBA" id="ARBA00022764"/>
    </source>
</evidence>
<dbReference type="PIRSF" id="PIRSF000294">
    <property type="entry name" value="Cytochrome-c_peroxidase"/>
    <property type="match status" value="1"/>
</dbReference>
<feature type="domain" description="Cytochrome c" evidence="10">
    <location>
        <begin position="213"/>
        <end position="332"/>
    </location>
</feature>
<dbReference type="EMBL" id="CP000828">
    <property type="protein sequence ID" value="ABW26979.1"/>
    <property type="molecule type" value="Genomic_DNA"/>
</dbReference>
<accession>B0CEL3</accession>
<dbReference type="GO" id="GO:0020037">
    <property type="term" value="F:heme binding"/>
    <property type="evidence" value="ECO:0007669"/>
    <property type="project" value="InterPro"/>
</dbReference>
<dbReference type="Pfam" id="PF03150">
    <property type="entry name" value="CCP_MauG"/>
    <property type="match status" value="1"/>
</dbReference>
<keyword evidence="7 9" id="KW-0408">Iron</keyword>
<dbReference type="STRING" id="329726.AM1_1962"/>
<keyword evidence="4" id="KW-0732">Signal</keyword>
<feature type="binding site" description="covalent" evidence="8">
    <location>
        <position position="87"/>
    </location>
    <ligand>
        <name>heme c</name>
        <dbReference type="ChEBI" id="CHEBI:61717"/>
        <label>1</label>
    </ligand>
</feature>
<protein>
    <submittedName>
        <fullName evidence="11">Cytochrome c551 peroxidase</fullName>
    </submittedName>
</protein>
<name>B0CEL3_ACAM1</name>
<feature type="binding site" description="axial binding residue" evidence="9">
    <location>
        <position position="88"/>
    </location>
    <ligand>
        <name>heme c</name>
        <dbReference type="ChEBI" id="CHEBI:61717"/>
        <label>1</label>
    </ligand>
    <ligandPart>
        <name>Fe</name>
        <dbReference type="ChEBI" id="CHEBI:18248"/>
    </ligandPart>
</feature>
<dbReference type="GO" id="GO:0046872">
    <property type="term" value="F:metal ion binding"/>
    <property type="evidence" value="ECO:0007669"/>
    <property type="project" value="UniProtKB-KW"/>
</dbReference>
<dbReference type="PROSITE" id="PS51007">
    <property type="entry name" value="CYTC"/>
    <property type="match status" value="2"/>
</dbReference>
<dbReference type="eggNOG" id="COG1858">
    <property type="taxonomic scope" value="Bacteria"/>
</dbReference>
<proteinExistence type="predicted"/>
<dbReference type="KEGG" id="amr:AM1_1962"/>
<evidence type="ECO:0000256" key="3">
    <source>
        <dbReference type="ARBA" id="ARBA00022723"/>
    </source>
</evidence>
<organism evidence="11 12">
    <name type="scientific">Acaryochloris marina (strain MBIC 11017)</name>
    <dbReference type="NCBI Taxonomy" id="329726"/>
    <lineage>
        <taxon>Bacteria</taxon>
        <taxon>Bacillati</taxon>
        <taxon>Cyanobacteriota</taxon>
        <taxon>Cyanophyceae</taxon>
        <taxon>Acaryochloridales</taxon>
        <taxon>Acaryochloridaceae</taxon>
        <taxon>Acaryochloris</taxon>
    </lineage>
</organism>
<comment type="cofactor">
    <cofactor evidence="8">
        <name>heme</name>
        <dbReference type="ChEBI" id="CHEBI:30413"/>
    </cofactor>
    <text evidence="8">Binds 2 heme groups.</text>
</comment>
<dbReference type="InterPro" id="IPR051395">
    <property type="entry name" value="Cytochrome_c_Peroxidase/MauG"/>
</dbReference>
<dbReference type="RefSeq" id="WP_012162477.1">
    <property type="nucleotide sequence ID" value="NC_009925.1"/>
</dbReference>
<evidence type="ECO:0000256" key="8">
    <source>
        <dbReference type="PIRSR" id="PIRSR000294-1"/>
    </source>
</evidence>
<feature type="binding site" description="covalent" evidence="8">
    <location>
        <position position="230"/>
    </location>
    <ligand>
        <name>heme c</name>
        <dbReference type="ChEBI" id="CHEBI:61717"/>
        <label>2</label>
    </ligand>
</feature>
<dbReference type="Gene3D" id="1.10.760.10">
    <property type="entry name" value="Cytochrome c-like domain"/>
    <property type="match status" value="2"/>
</dbReference>
<feature type="binding site" description="axial binding residue" evidence="9">
    <location>
        <position position="307"/>
    </location>
    <ligand>
        <name>heme c</name>
        <dbReference type="ChEBI" id="CHEBI:61717"/>
        <label>2</label>
    </ligand>
    <ligandPart>
        <name>Fe</name>
        <dbReference type="ChEBI" id="CHEBI:18248"/>
    </ligandPart>
</feature>
<comment type="subcellular location">
    <subcellularLocation>
        <location evidence="1">Periplasm</location>
    </subcellularLocation>
</comment>
<dbReference type="GO" id="GO:0042597">
    <property type="term" value="C:periplasmic space"/>
    <property type="evidence" value="ECO:0007669"/>
    <property type="project" value="UniProtKB-SubCell"/>
</dbReference>
<dbReference type="InterPro" id="IPR004852">
    <property type="entry name" value="Di-haem_cyt_c_peroxidsae"/>
</dbReference>
<dbReference type="InterPro" id="IPR036909">
    <property type="entry name" value="Cyt_c-like_dom_sf"/>
</dbReference>
<dbReference type="SUPFAM" id="SSF46626">
    <property type="entry name" value="Cytochrome c"/>
    <property type="match status" value="2"/>
</dbReference>
<dbReference type="PANTHER" id="PTHR30600">
    <property type="entry name" value="CYTOCHROME C PEROXIDASE-RELATED"/>
    <property type="match status" value="1"/>
</dbReference>
<evidence type="ECO:0000313" key="11">
    <source>
        <dbReference type="EMBL" id="ABW26979.1"/>
    </source>
</evidence>
<comment type="PTM">
    <text evidence="8">Binds 2 heme groups per subunit.</text>
</comment>
<dbReference type="OrthoDB" id="9772811at2"/>
<evidence type="ECO:0000256" key="6">
    <source>
        <dbReference type="ARBA" id="ARBA00023002"/>
    </source>
</evidence>
<evidence type="ECO:0000256" key="2">
    <source>
        <dbReference type="ARBA" id="ARBA00022617"/>
    </source>
</evidence>
<dbReference type="PANTHER" id="PTHR30600:SF7">
    <property type="entry name" value="CYTOCHROME C PEROXIDASE-RELATED"/>
    <property type="match status" value="1"/>
</dbReference>
<reference evidence="11 12" key="1">
    <citation type="journal article" date="2008" name="Proc. Natl. Acad. Sci. U.S.A.">
        <title>Niche adaptation and genome expansion in the chlorophyll d-producing cyanobacterium Acaryochloris marina.</title>
        <authorList>
            <person name="Swingley W.D."/>
            <person name="Chen M."/>
            <person name="Cheung P.C."/>
            <person name="Conrad A.L."/>
            <person name="Dejesa L.C."/>
            <person name="Hao J."/>
            <person name="Honchak B.M."/>
            <person name="Karbach L.E."/>
            <person name="Kurdoglu A."/>
            <person name="Lahiri S."/>
            <person name="Mastrian S.D."/>
            <person name="Miyashita H."/>
            <person name="Page L."/>
            <person name="Ramakrishna P."/>
            <person name="Satoh S."/>
            <person name="Sattley W.M."/>
            <person name="Shimada Y."/>
            <person name="Taylor H.L."/>
            <person name="Tomo T."/>
            <person name="Tsuchiya T."/>
            <person name="Wang Z.T."/>
            <person name="Raymond J."/>
            <person name="Mimuro M."/>
            <person name="Blankenship R.E."/>
            <person name="Touchman J.W."/>
        </authorList>
    </citation>
    <scope>NUCLEOTIDE SEQUENCE [LARGE SCALE GENOMIC DNA]</scope>
    <source>
        <strain evidence="12">MBIC 11017</strain>
    </source>
</reference>
<evidence type="ECO:0000259" key="10">
    <source>
        <dbReference type="PROSITE" id="PS51007"/>
    </source>
</evidence>
<gene>
    <name evidence="11" type="primary">ccp</name>
    <name evidence="11" type="ordered locus">AM1_1962</name>
</gene>
<dbReference type="GO" id="GO:0009055">
    <property type="term" value="F:electron transfer activity"/>
    <property type="evidence" value="ECO:0007669"/>
    <property type="project" value="InterPro"/>
</dbReference>
<evidence type="ECO:0000256" key="4">
    <source>
        <dbReference type="ARBA" id="ARBA00022729"/>
    </source>
</evidence>
<feature type="binding site" description="axial binding residue" evidence="9">
    <location>
        <position position="231"/>
    </location>
    <ligand>
        <name>heme c</name>
        <dbReference type="ChEBI" id="CHEBI:61717"/>
        <label>2</label>
    </ligand>
    <ligandPart>
        <name>Fe</name>
        <dbReference type="ChEBI" id="CHEBI:18248"/>
    </ligandPart>
</feature>
<feature type="binding site" description="covalent" evidence="8">
    <location>
        <position position="84"/>
    </location>
    <ligand>
        <name>heme c</name>
        <dbReference type="ChEBI" id="CHEBI:61717"/>
        <label>1</label>
    </ligand>
</feature>
<feature type="domain" description="Cytochrome c" evidence="10">
    <location>
        <begin position="62"/>
        <end position="193"/>
    </location>
</feature>
<dbReference type="HOGENOM" id="CLU_034652_1_0_3"/>
<keyword evidence="11" id="KW-0575">Peroxidase</keyword>
<evidence type="ECO:0000256" key="9">
    <source>
        <dbReference type="PIRSR" id="PIRSR000294-2"/>
    </source>
</evidence>
<dbReference type="Proteomes" id="UP000000268">
    <property type="component" value="Chromosome"/>
</dbReference>
<keyword evidence="2 8" id="KW-0349">Heme</keyword>
<keyword evidence="12" id="KW-1185">Reference proteome</keyword>
<dbReference type="InterPro" id="IPR009056">
    <property type="entry name" value="Cyt_c-like_dom"/>
</dbReference>
<dbReference type="InterPro" id="IPR026259">
    <property type="entry name" value="MauG/Cytc_peroxidase"/>
</dbReference>
<dbReference type="GO" id="GO:0004130">
    <property type="term" value="F:cytochrome-c peroxidase activity"/>
    <property type="evidence" value="ECO:0007669"/>
    <property type="project" value="TreeGrafter"/>
</dbReference>
<keyword evidence="3 9" id="KW-0479">Metal-binding</keyword>
<sequence>MNRLFKKRHLVLIVLFAVASLLSLQLARMTEQPVIAKLGPPITAAGDEPIEPIPMQVSLNMEKVVLGKQLFHDPKLSKTNDISCASCHDLTMGGTDRLPVSIGINGEKGSINSPTVFNNSFHFKQFWDGRASSLEEQIEGPVHAGNEMGSSWPEIIGKLKQSPEYVNAFNKLYESDISADHIKDAIATFERSLYTPNSKFDQFLRGNADALTQDEKEGYRRFKGYGCVACHQGVLLGGNMYQKFGVFGDYIKDRGNETKADLGRYNVTGKEDDRYMFKVPSLRNIALTAPYFHDGSSQTLDEAVKIMVKYQLGREADQKDIDLIIKFLNTLNGEIKEVA</sequence>